<dbReference type="VEuPathDB" id="PlasmoDB:POWCR01_080016200"/>
<dbReference type="VEuPathDB" id="PlasmoDB:PocGH01_08018200"/>
<proteinExistence type="predicted"/>
<sequence>MKNVLKRESFVINTSKKIAFYGWGKWQRFYNNKIEKVSEEENPIINYKMVLGIKRIEIANLSSLCRDFHNIFRIDKYQLLKYTNDILPFIKYLRTSEIVMILHHYSYINYNNVQFYDIIWNIIINRLYDIDCKELALIIYSMGKIKYINIEMIAFFEKEIKKWLTKFSGRDCSLILKGMKNLNYTNEDIYSTIYQRILHISDDLNILDICIILNTHSKCKNINLHLFEMLLNKSLTFYSIINEQCIGSILWSVSNADIKAEKYFALLALKLRLLMREKLLKEGKIIEESFPSLEEKDTDSFNRRVEKEGNTQQGKSHITHHWHGNTDANKHCKLNGDTKNQCEKNKKSMERNNISDEINHNDDRIKKNIHSSENFSEDIFENDLNHPENEKDNGHNSCDMDNLNFPLNSNNMCKYENVIPSIIYAFGKQRTYLKHNINIDKNLYNHIVSSYQVENSINASPLETVYVFDTSRRIIREKNIFNTNVGGNWSGVTGSATRATTYSVTDDDSDRNANGGVYPSRSGIKPRRNHSRRYYQDVIYIINNYLTYFLHKVHYNDLKNVLFGMAKIEMSVNRKLFNDIFELIITYVRQNMYKNYEIINLARSVSLLPHVKPAIWMCILECYKNNFLSITSVKNNCYLFYIFSFVKKTLHNCNFDIDLIEQINKKPLTINRDDVIHLIRGLINLGYYHNELVNNISKYIEKNYNSFNLIDIVYILKYYTSMNLRNTQIFSVFAITIKKNYTRCNYSIISTIASFYLQMDIIPHMIEDILLQEQGTRERNFKTEEIRCDDE</sequence>
<protein>
    <submittedName>
        <fullName evidence="2">Uncharacterized protein</fullName>
    </submittedName>
</protein>
<organism evidence="2 3">
    <name type="scientific">Plasmodium ovale</name>
    <name type="common">malaria parasite P. ovale</name>
    <dbReference type="NCBI Taxonomy" id="36330"/>
    <lineage>
        <taxon>Eukaryota</taxon>
        <taxon>Sar</taxon>
        <taxon>Alveolata</taxon>
        <taxon>Apicomplexa</taxon>
        <taxon>Aconoidasida</taxon>
        <taxon>Haemosporida</taxon>
        <taxon>Plasmodiidae</taxon>
        <taxon>Plasmodium</taxon>
        <taxon>Plasmodium (Plasmodium)</taxon>
    </lineage>
</organism>
<reference evidence="2 3" key="1">
    <citation type="submission" date="2016-06" db="EMBL/GenBank/DDBJ databases">
        <authorList>
            <consortium name="Pathogen Informatics"/>
        </authorList>
    </citation>
    <scope>NUCLEOTIDE SEQUENCE [LARGE SCALE GENOMIC DNA]</scope>
    <source>
        <strain evidence="2">PowCR01</strain>
    </source>
</reference>
<evidence type="ECO:0000256" key="1">
    <source>
        <dbReference type="SAM" id="MobiDB-lite"/>
    </source>
</evidence>
<gene>
    <name evidence="2" type="primary">PowCR01_080016200</name>
    <name evidence="2" type="ORF">POWCR01_080016200</name>
</gene>
<dbReference type="EMBL" id="LT594512">
    <property type="protein sequence ID" value="SBT76667.1"/>
    <property type="molecule type" value="Genomic_DNA"/>
</dbReference>
<name>A0A1C3KRC8_PLAOA</name>
<dbReference type="Proteomes" id="UP000243200">
    <property type="component" value="Chromosome 8"/>
</dbReference>
<feature type="region of interest" description="Disordered" evidence="1">
    <location>
        <begin position="309"/>
        <end position="330"/>
    </location>
</feature>
<evidence type="ECO:0000313" key="3">
    <source>
        <dbReference type="Proteomes" id="UP000243200"/>
    </source>
</evidence>
<accession>A0A1C3KRC8</accession>
<dbReference type="OrthoDB" id="507927at2759"/>
<dbReference type="AlphaFoldDB" id="A0A1C3KRC8"/>
<evidence type="ECO:0000313" key="2">
    <source>
        <dbReference type="EMBL" id="SBT76667.1"/>
    </source>
</evidence>
<feature type="region of interest" description="Disordered" evidence="1">
    <location>
        <begin position="503"/>
        <end position="525"/>
    </location>
</feature>